<sequence>MRDERTYFAAMLRMQPPPPRHEPPPPPPVPPPAAEFFVDRDPTHFRHILNYLRGNRMNLECRGAESLAFLDELLLEAQYFNINGLCEELARRIAEITRRQKEEASEDKDFRLIKCDVCDVQDVFHEWVIEKNYEFESMQVCDDLCLVVLARRVSRGELALVERLMKT</sequence>
<proteinExistence type="predicted"/>
<organism evidence="2 3">
    <name type="scientific">Tribonema minus</name>
    <dbReference type="NCBI Taxonomy" id="303371"/>
    <lineage>
        <taxon>Eukaryota</taxon>
        <taxon>Sar</taxon>
        <taxon>Stramenopiles</taxon>
        <taxon>Ochrophyta</taxon>
        <taxon>PX clade</taxon>
        <taxon>Xanthophyceae</taxon>
        <taxon>Tribonematales</taxon>
        <taxon>Tribonemataceae</taxon>
        <taxon>Tribonema</taxon>
    </lineage>
</organism>
<dbReference type="PANTHER" id="PTHR11145:SF8">
    <property type="entry name" value="RE57120P"/>
    <property type="match status" value="1"/>
</dbReference>
<accession>A0A835ZDQ6</accession>
<dbReference type="GO" id="GO:0051260">
    <property type="term" value="P:protein homooligomerization"/>
    <property type="evidence" value="ECO:0007669"/>
    <property type="project" value="InterPro"/>
</dbReference>
<evidence type="ECO:0000313" key="2">
    <source>
        <dbReference type="EMBL" id="KAG5191101.1"/>
    </source>
</evidence>
<dbReference type="Gene3D" id="3.30.710.10">
    <property type="entry name" value="Potassium Channel Kv1.1, Chain A"/>
    <property type="match status" value="1"/>
</dbReference>
<dbReference type="InterPro" id="IPR011333">
    <property type="entry name" value="SKP1/BTB/POZ_sf"/>
</dbReference>
<dbReference type="Pfam" id="PF02214">
    <property type="entry name" value="BTB_2"/>
    <property type="match status" value="1"/>
</dbReference>
<feature type="domain" description="Potassium channel tetramerisation-type BTB" evidence="1">
    <location>
        <begin position="33"/>
        <end position="86"/>
    </location>
</feature>
<dbReference type="PANTHER" id="PTHR11145">
    <property type="entry name" value="BTB/POZ DOMAIN-CONTAINING ADAPTER FOR CUL3-MEDIATED RHOA DEGRADATION PROTEIN FAMILY MEMBER"/>
    <property type="match status" value="1"/>
</dbReference>
<dbReference type="AlphaFoldDB" id="A0A835ZDQ6"/>
<gene>
    <name evidence="2" type="ORF">JKP88DRAFT_184234</name>
</gene>
<dbReference type="InterPro" id="IPR003131">
    <property type="entry name" value="T1-type_BTB"/>
</dbReference>
<dbReference type="InterPro" id="IPR045068">
    <property type="entry name" value="BACURD1-3"/>
</dbReference>
<dbReference type="OrthoDB" id="205899at2759"/>
<reference evidence="2" key="1">
    <citation type="submission" date="2021-02" db="EMBL/GenBank/DDBJ databases">
        <title>First Annotated Genome of the Yellow-green Alga Tribonema minus.</title>
        <authorList>
            <person name="Mahan K.M."/>
        </authorList>
    </citation>
    <scope>NUCLEOTIDE SEQUENCE</scope>
    <source>
        <strain evidence="2">UTEX B ZZ1240</strain>
    </source>
</reference>
<dbReference type="SUPFAM" id="SSF54695">
    <property type="entry name" value="POZ domain"/>
    <property type="match status" value="1"/>
</dbReference>
<comment type="caution">
    <text evidence="2">The sequence shown here is derived from an EMBL/GenBank/DDBJ whole genome shotgun (WGS) entry which is preliminary data.</text>
</comment>
<protein>
    <recommendedName>
        <fullName evidence="1">Potassium channel tetramerisation-type BTB domain-containing protein</fullName>
    </recommendedName>
</protein>
<evidence type="ECO:0000259" key="1">
    <source>
        <dbReference type="Pfam" id="PF02214"/>
    </source>
</evidence>
<dbReference type="EMBL" id="JAFCMP010000024">
    <property type="protein sequence ID" value="KAG5191101.1"/>
    <property type="molecule type" value="Genomic_DNA"/>
</dbReference>
<evidence type="ECO:0000313" key="3">
    <source>
        <dbReference type="Proteomes" id="UP000664859"/>
    </source>
</evidence>
<keyword evidence="3" id="KW-1185">Reference proteome</keyword>
<name>A0A835ZDQ6_9STRA</name>
<dbReference type="Proteomes" id="UP000664859">
    <property type="component" value="Unassembled WGS sequence"/>
</dbReference>